<feature type="compositionally biased region" description="Pro residues" evidence="1">
    <location>
        <begin position="1223"/>
        <end position="1234"/>
    </location>
</feature>
<feature type="compositionally biased region" description="Basic and acidic residues" evidence="1">
    <location>
        <begin position="1277"/>
        <end position="1287"/>
    </location>
</feature>
<feature type="compositionally biased region" description="Low complexity" evidence="1">
    <location>
        <begin position="606"/>
        <end position="620"/>
    </location>
</feature>
<dbReference type="InterPro" id="IPR000160">
    <property type="entry name" value="GGDEF_dom"/>
</dbReference>
<feature type="compositionally biased region" description="Pro residues" evidence="1">
    <location>
        <begin position="1304"/>
        <end position="1318"/>
    </location>
</feature>
<evidence type="ECO:0000313" key="4">
    <source>
        <dbReference type="Proteomes" id="UP001519363"/>
    </source>
</evidence>
<feature type="compositionally biased region" description="Polar residues" evidence="1">
    <location>
        <begin position="899"/>
        <end position="908"/>
    </location>
</feature>
<evidence type="ECO:0000259" key="2">
    <source>
        <dbReference type="PROSITE" id="PS50887"/>
    </source>
</evidence>
<dbReference type="InterPro" id="IPR043128">
    <property type="entry name" value="Rev_trsase/Diguanyl_cyclase"/>
</dbReference>
<feature type="compositionally biased region" description="Low complexity" evidence="1">
    <location>
        <begin position="782"/>
        <end position="794"/>
    </location>
</feature>
<feature type="compositionally biased region" description="Basic and acidic residues" evidence="1">
    <location>
        <begin position="1004"/>
        <end position="1015"/>
    </location>
</feature>
<dbReference type="Gene3D" id="3.30.70.270">
    <property type="match status" value="1"/>
</dbReference>
<feature type="compositionally biased region" description="Low complexity" evidence="1">
    <location>
        <begin position="820"/>
        <end position="830"/>
    </location>
</feature>
<gene>
    <name evidence="3" type="ORF">JOF53_003114</name>
</gene>
<feature type="compositionally biased region" description="Pro residues" evidence="1">
    <location>
        <begin position="621"/>
        <end position="633"/>
    </location>
</feature>
<dbReference type="RefSeq" id="WP_209707018.1">
    <property type="nucleotide sequence ID" value="NZ_JAGIOO010000001.1"/>
</dbReference>
<proteinExistence type="predicted"/>
<feature type="compositionally biased region" description="Basic and acidic residues" evidence="1">
    <location>
        <begin position="645"/>
        <end position="658"/>
    </location>
</feature>
<dbReference type="InterPro" id="IPR011990">
    <property type="entry name" value="TPR-like_helical_dom_sf"/>
</dbReference>
<dbReference type="PRINTS" id="PR01217">
    <property type="entry name" value="PRICHEXTENSN"/>
</dbReference>
<dbReference type="InterPro" id="IPR050469">
    <property type="entry name" value="Diguanylate_Cyclase"/>
</dbReference>
<feature type="compositionally biased region" description="Basic and acidic residues" evidence="1">
    <location>
        <begin position="1070"/>
        <end position="1081"/>
    </location>
</feature>
<dbReference type="Gene3D" id="1.25.40.10">
    <property type="entry name" value="Tetratricopeptide repeat domain"/>
    <property type="match status" value="1"/>
</dbReference>
<sequence length="1470" mass="152950">MALGAERAKNGRAGALIASAWQLRWRAPELSRLLSERAAELAVADGDEHTRLRAETMTLFALNRLGQGVVVAERAVASLRAAEALDETELAWRLRVELANAARVVGAPLTGFSALRPVLEAGAAPKALRAAAMVQLVDCLAHLGTVPELTDALTEADQLYGEDPALEPDVVLVLRGLLRSVASALYRRWGDLPAAVLSAREGLALLDGLSDASADSGHARGRLVLQLVCALLDSNRPGEARAAAHELLERPVRAPVASSAGWIRLALATRLYLPSGQPELAVTLLGATADSAQRHGLEPLLAESLTALAHVHEVSGDYADALSCLRTAYAAERRRQRAVNTVRLALLEQLPATRFQGESADGLREQVTAVLRRGRVRRDTPRGSVPRLNRGAPEIDDLTGLLNHSGFRRQLDAAVNGATPDQSPVTLVLVDVGGTNDEHLLRTVADRLRDTAPHQASVARVGGEELAVLLPGATQDQAQRWAEQLRTEVADLTPGHPVNTGVAQHRPGTQADVLITEADRALARAKLATAPRFRHLPQDPAPGRRSTHRALTGELPTIRPDNPGEAPAHAAPDPTPHTADAAETQVLPAQPAAPEPAASHTPESRAPSSHAAAAHAAEPLLPAPEPQAPPAPASHPAEAQPLAAHAEEMRTRAAHTAESRILAAHSAAPALSDHAPTGHRGTAQPETPHAVTFQPTADPVPSGRRAAPDPDPAPTGRRAAPEPSPQAAPGRRAAPDPDADPAPTGRRAAPEQAPEAPGEASTGRRAAPDQAPAEVPGHRTAPEQASAEAPESASTGRRTAPEQASAEAPESASTGRRAAPEQAPEAPGEASTGRRAAPDQAPAEVAETAPTGRRAAREETPAEVSEDAPAEAPDEAPAGRRATPEAAPEGRGRSAAAQFLSTVHSTAAETGRRFGSLPPAEEPELGTSEPPLFFEAPTAPQPVITDDTPRPDSLTGPEDEPAPAPTPEPAPAAEAEPEAEPEQPRRRRPSLAEALDFDWSQALRDSDLVDEHPAPDPEPTPPPAPAPAPTLVQAVLPPAPRDPEPEALTPEPPRPSFQARLEPEPSEEPQSERRSRGDAKLAELLAEALAAYESGRHEDSGTSTPEPAAEALDPTPPPAPEPPATDSTSLGPPAELTAEPGTGTFADPERGTEAFADPEPARAGFAEPEPSAAGFPDAEPPRVAFTAPEPTDTFPVQPSGTFAAPEAPSAFTAPESTGGFAAPEPPGSFAPEPPAVFSDPEPPAAFTDPEPSAGFASPEPPADSTSPEPLPAGFPPAEERRSPEPRNDTFSSLQAAGAELPAPSGEPPAVPGPAPEDYPLPHHTGQFPLLDFSTPDYGPPPADGAYPQPMSSADLLGKPATGFHRAVPVEASAMPSRASASAYLPVPAELQGEFTGRCGPEITGEPDPFAASDEDPFGYARAMDATASASVLPEPPSYPDVEDPTEPQPRITDAPRDQAWTLPGRDGSPG</sequence>
<dbReference type="PROSITE" id="PS50887">
    <property type="entry name" value="GGDEF"/>
    <property type="match status" value="1"/>
</dbReference>
<keyword evidence="4" id="KW-1185">Reference proteome</keyword>
<evidence type="ECO:0000256" key="1">
    <source>
        <dbReference type="SAM" id="MobiDB-lite"/>
    </source>
</evidence>
<dbReference type="SMART" id="SM00267">
    <property type="entry name" value="GGDEF"/>
    <property type="match status" value="1"/>
</dbReference>
<dbReference type="SUPFAM" id="SSF55073">
    <property type="entry name" value="Nucleotide cyclase"/>
    <property type="match status" value="1"/>
</dbReference>
<dbReference type="PANTHER" id="PTHR45138:SF9">
    <property type="entry name" value="DIGUANYLATE CYCLASE DGCM-RELATED"/>
    <property type="match status" value="1"/>
</dbReference>
<feature type="compositionally biased region" description="Low complexity" evidence="1">
    <location>
        <begin position="566"/>
        <end position="598"/>
    </location>
</feature>
<feature type="region of interest" description="Disordered" evidence="1">
    <location>
        <begin position="529"/>
        <end position="659"/>
    </location>
</feature>
<dbReference type="NCBIfam" id="TIGR00254">
    <property type="entry name" value="GGDEF"/>
    <property type="match status" value="1"/>
</dbReference>
<feature type="compositionally biased region" description="Low complexity" evidence="1">
    <location>
        <begin position="741"/>
        <end position="760"/>
    </location>
</feature>
<dbReference type="Proteomes" id="UP001519363">
    <property type="component" value="Unassembled WGS sequence"/>
</dbReference>
<feature type="compositionally biased region" description="Pro residues" evidence="1">
    <location>
        <begin position="1114"/>
        <end position="1123"/>
    </location>
</feature>
<name>A0ABS5AD85_9PSEU</name>
<evidence type="ECO:0000313" key="3">
    <source>
        <dbReference type="EMBL" id="MBP2474242.1"/>
    </source>
</evidence>
<feature type="region of interest" description="Disordered" evidence="1">
    <location>
        <begin position="671"/>
        <end position="1357"/>
    </location>
</feature>
<dbReference type="InterPro" id="IPR029787">
    <property type="entry name" value="Nucleotide_cyclase"/>
</dbReference>
<feature type="domain" description="GGDEF" evidence="2">
    <location>
        <begin position="423"/>
        <end position="538"/>
    </location>
</feature>
<dbReference type="PANTHER" id="PTHR45138">
    <property type="entry name" value="REGULATORY COMPONENTS OF SENSORY TRANSDUCTION SYSTEM"/>
    <property type="match status" value="1"/>
</dbReference>
<reference evidence="3 4" key="1">
    <citation type="submission" date="2021-03" db="EMBL/GenBank/DDBJ databases">
        <title>Sequencing the genomes of 1000 actinobacteria strains.</title>
        <authorList>
            <person name="Klenk H.-P."/>
        </authorList>
    </citation>
    <scope>NUCLEOTIDE SEQUENCE [LARGE SCALE GENOMIC DNA]</scope>
    <source>
        <strain evidence="3 4">DSM 44580</strain>
    </source>
</reference>
<dbReference type="Pfam" id="PF00990">
    <property type="entry name" value="GGDEF"/>
    <property type="match status" value="1"/>
</dbReference>
<protein>
    <submittedName>
        <fullName evidence="3">Diguanylate cyclase (GGDEF)-like protein</fullName>
    </submittedName>
</protein>
<feature type="compositionally biased region" description="Pro residues" evidence="1">
    <location>
        <begin position="1016"/>
        <end position="1028"/>
    </location>
</feature>
<dbReference type="SUPFAM" id="SSF48452">
    <property type="entry name" value="TPR-like"/>
    <property type="match status" value="1"/>
</dbReference>
<accession>A0ABS5AD85</accession>
<feature type="region of interest" description="Disordered" evidence="1">
    <location>
        <begin position="1394"/>
        <end position="1470"/>
    </location>
</feature>
<feature type="compositionally biased region" description="Low complexity" evidence="1">
    <location>
        <begin position="1082"/>
        <end position="1091"/>
    </location>
</feature>
<feature type="compositionally biased region" description="Acidic residues" evidence="1">
    <location>
        <begin position="864"/>
        <end position="874"/>
    </location>
</feature>
<comment type="caution">
    <text evidence="3">The sequence shown here is derived from an EMBL/GenBank/DDBJ whole genome shotgun (WGS) entry which is preliminary data.</text>
</comment>
<feature type="compositionally biased region" description="Low complexity" evidence="1">
    <location>
        <begin position="801"/>
        <end position="813"/>
    </location>
</feature>
<dbReference type="CDD" id="cd01949">
    <property type="entry name" value="GGDEF"/>
    <property type="match status" value="1"/>
</dbReference>
<feature type="compositionally biased region" description="Low complexity" evidence="1">
    <location>
        <begin position="1104"/>
        <end position="1113"/>
    </location>
</feature>
<dbReference type="EMBL" id="JAGIOO010000001">
    <property type="protein sequence ID" value="MBP2474242.1"/>
    <property type="molecule type" value="Genomic_DNA"/>
</dbReference>
<organism evidence="3 4">
    <name type="scientific">Crossiella equi</name>
    <dbReference type="NCBI Taxonomy" id="130796"/>
    <lineage>
        <taxon>Bacteria</taxon>
        <taxon>Bacillati</taxon>
        <taxon>Actinomycetota</taxon>
        <taxon>Actinomycetes</taxon>
        <taxon>Pseudonocardiales</taxon>
        <taxon>Pseudonocardiaceae</taxon>
        <taxon>Crossiella</taxon>
    </lineage>
</organism>